<dbReference type="PANTHER" id="PTHR34203:SF15">
    <property type="entry name" value="SLL1173 PROTEIN"/>
    <property type="match status" value="1"/>
</dbReference>
<protein>
    <submittedName>
        <fullName evidence="2">Methyltransferase, FkbM family</fullName>
    </submittedName>
</protein>
<accession>A0A1I6AMP1</accession>
<dbReference type="Pfam" id="PF05050">
    <property type="entry name" value="Methyltransf_21"/>
    <property type="match status" value="1"/>
</dbReference>
<dbReference type="InterPro" id="IPR006342">
    <property type="entry name" value="FkbM_mtfrase"/>
</dbReference>
<feature type="domain" description="Methyltransferase FkbM" evidence="1">
    <location>
        <begin position="39"/>
        <end position="178"/>
    </location>
</feature>
<gene>
    <name evidence="2" type="ORF">SAMN05421853_12614</name>
</gene>
<dbReference type="GO" id="GO:0008168">
    <property type="term" value="F:methyltransferase activity"/>
    <property type="evidence" value="ECO:0007669"/>
    <property type="project" value="UniProtKB-KW"/>
</dbReference>
<dbReference type="AlphaFoldDB" id="A0A1I6AMP1"/>
<organism evidence="2 3">
    <name type="scientific">Roseivivax halotolerans</name>
    <dbReference type="NCBI Taxonomy" id="93684"/>
    <lineage>
        <taxon>Bacteria</taxon>
        <taxon>Pseudomonadati</taxon>
        <taxon>Pseudomonadota</taxon>
        <taxon>Alphaproteobacteria</taxon>
        <taxon>Rhodobacterales</taxon>
        <taxon>Roseobacteraceae</taxon>
        <taxon>Roseivivax</taxon>
    </lineage>
</organism>
<dbReference type="Gene3D" id="3.40.50.150">
    <property type="entry name" value="Vaccinia Virus protein VP39"/>
    <property type="match status" value="1"/>
</dbReference>
<dbReference type="STRING" id="93684.SAMN05421853_12614"/>
<dbReference type="GO" id="GO:0032259">
    <property type="term" value="P:methylation"/>
    <property type="evidence" value="ECO:0007669"/>
    <property type="project" value="UniProtKB-KW"/>
</dbReference>
<dbReference type="Proteomes" id="UP000243106">
    <property type="component" value="Unassembled WGS sequence"/>
</dbReference>
<keyword evidence="2" id="KW-0489">Methyltransferase</keyword>
<dbReference type="PANTHER" id="PTHR34203">
    <property type="entry name" value="METHYLTRANSFERASE, FKBM FAMILY PROTEIN"/>
    <property type="match status" value="1"/>
</dbReference>
<sequence>MNQWLGFGRSFVIYCNPLAIRTWRRFYRSHLTTGDLVFDIGAHMGARARAMRSAGARVIALEPQMPFARFLRHTLPKDITLIEAAAGETETEAEMAVSSRHPTVSSLTNAFVAGAANTPGFDHVRWDRRQTVRVLTLDGLIAQFGHPRYIKIDVEGFELQVLSGLSQAVPLISVEYLPAFPDLTHAVIDRLSALGPYTFNAVSGETGAFLWPEWRQASEVRDWLSGLSPTETSGDLFARLG</sequence>
<dbReference type="InterPro" id="IPR052514">
    <property type="entry name" value="SAM-dependent_MTase"/>
</dbReference>
<dbReference type="NCBIfam" id="TIGR01444">
    <property type="entry name" value="fkbM_fam"/>
    <property type="match status" value="1"/>
</dbReference>
<evidence type="ECO:0000313" key="3">
    <source>
        <dbReference type="Proteomes" id="UP000243106"/>
    </source>
</evidence>
<proteinExistence type="predicted"/>
<dbReference type="RefSeq" id="WP_093016036.1">
    <property type="nucleotide sequence ID" value="NZ_FOXV01000026.1"/>
</dbReference>
<dbReference type="SUPFAM" id="SSF53335">
    <property type="entry name" value="S-adenosyl-L-methionine-dependent methyltransferases"/>
    <property type="match status" value="1"/>
</dbReference>
<reference evidence="3" key="1">
    <citation type="submission" date="2016-10" db="EMBL/GenBank/DDBJ databases">
        <authorList>
            <person name="Varghese N."/>
            <person name="Submissions S."/>
        </authorList>
    </citation>
    <scope>NUCLEOTIDE SEQUENCE [LARGE SCALE GENOMIC DNA]</scope>
    <source>
        <strain evidence="3">JCM 10271</strain>
    </source>
</reference>
<keyword evidence="2" id="KW-0808">Transferase</keyword>
<evidence type="ECO:0000259" key="1">
    <source>
        <dbReference type="Pfam" id="PF05050"/>
    </source>
</evidence>
<name>A0A1I6AMP1_9RHOB</name>
<evidence type="ECO:0000313" key="2">
    <source>
        <dbReference type="EMBL" id="SFQ69974.1"/>
    </source>
</evidence>
<keyword evidence="3" id="KW-1185">Reference proteome</keyword>
<dbReference type="InterPro" id="IPR029063">
    <property type="entry name" value="SAM-dependent_MTases_sf"/>
</dbReference>
<dbReference type="EMBL" id="FOXV01000026">
    <property type="protein sequence ID" value="SFQ69974.1"/>
    <property type="molecule type" value="Genomic_DNA"/>
</dbReference>